<name>A0A6M1SN52_9HYPH</name>
<dbReference type="InterPro" id="IPR050834">
    <property type="entry name" value="Glycosyltransf_2"/>
</dbReference>
<proteinExistence type="predicted"/>
<reference evidence="2 3" key="2">
    <citation type="submission" date="2020-03" db="EMBL/GenBank/DDBJ databases">
        <title>Devosia chinhatensis sp. nov., isolated from a hexachlorocyclohexane (HCH) dump site in India.</title>
        <authorList>
            <person name="Kumar M."/>
            <person name="Lal R."/>
        </authorList>
    </citation>
    <scope>NUCLEOTIDE SEQUENCE [LARGE SCALE GENOMIC DNA]</scope>
    <source>
        <strain evidence="2 3">H239</strain>
    </source>
</reference>
<dbReference type="Gene3D" id="3.90.550.10">
    <property type="entry name" value="Spore Coat Polysaccharide Biosynthesis Protein SpsA, Chain A"/>
    <property type="match status" value="1"/>
</dbReference>
<evidence type="ECO:0000313" key="3">
    <source>
        <dbReference type="Proteomes" id="UP000474802"/>
    </source>
</evidence>
<dbReference type="InterPro" id="IPR029044">
    <property type="entry name" value="Nucleotide-diphossugar_trans"/>
</dbReference>
<dbReference type="GO" id="GO:0016740">
    <property type="term" value="F:transferase activity"/>
    <property type="evidence" value="ECO:0007669"/>
    <property type="project" value="UniProtKB-KW"/>
</dbReference>
<dbReference type="InterPro" id="IPR001173">
    <property type="entry name" value="Glyco_trans_2-like"/>
</dbReference>
<reference evidence="2 3" key="1">
    <citation type="submission" date="2020-02" db="EMBL/GenBank/DDBJ databases">
        <authorList>
            <person name="Khan S.A."/>
            <person name="Jeon C.O."/>
            <person name="Chun B.H."/>
        </authorList>
    </citation>
    <scope>NUCLEOTIDE SEQUENCE [LARGE SCALE GENOMIC DNA]</scope>
    <source>
        <strain evidence="2 3">H239</strain>
    </source>
</reference>
<organism evidence="2 3">
    <name type="scientific">Devosia aurantiaca</name>
    <dbReference type="NCBI Taxonomy" id="2714858"/>
    <lineage>
        <taxon>Bacteria</taxon>
        <taxon>Pseudomonadati</taxon>
        <taxon>Pseudomonadota</taxon>
        <taxon>Alphaproteobacteria</taxon>
        <taxon>Hyphomicrobiales</taxon>
        <taxon>Devosiaceae</taxon>
        <taxon>Devosia</taxon>
    </lineage>
</organism>
<dbReference type="SUPFAM" id="SSF53448">
    <property type="entry name" value="Nucleotide-diphospho-sugar transferases"/>
    <property type="match status" value="1"/>
</dbReference>
<keyword evidence="2" id="KW-0808">Transferase</keyword>
<feature type="domain" description="Glycosyltransferase 2-like" evidence="1">
    <location>
        <begin position="8"/>
        <end position="115"/>
    </location>
</feature>
<dbReference type="CDD" id="cd00761">
    <property type="entry name" value="Glyco_tranf_GTA_type"/>
    <property type="match status" value="1"/>
</dbReference>
<keyword evidence="3" id="KW-1185">Reference proteome</keyword>
<dbReference type="EMBL" id="JAALFG010000003">
    <property type="protein sequence ID" value="NGP18550.1"/>
    <property type="molecule type" value="Genomic_DNA"/>
</dbReference>
<dbReference type="Pfam" id="PF00535">
    <property type="entry name" value="Glycos_transf_2"/>
    <property type="match status" value="1"/>
</dbReference>
<dbReference type="AlphaFoldDB" id="A0A6M1SN52"/>
<gene>
    <name evidence="2" type="ORF">G5575_13625</name>
</gene>
<evidence type="ECO:0000313" key="2">
    <source>
        <dbReference type="EMBL" id="NGP18550.1"/>
    </source>
</evidence>
<dbReference type="RefSeq" id="WP_164534814.1">
    <property type="nucleotide sequence ID" value="NZ_JAALFG010000003.1"/>
</dbReference>
<comment type="caution">
    <text evidence="2">The sequence shown here is derived from an EMBL/GenBank/DDBJ whole genome shotgun (WGS) entry which is preliminary data.</text>
</comment>
<evidence type="ECO:0000259" key="1">
    <source>
        <dbReference type="Pfam" id="PF00535"/>
    </source>
</evidence>
<dbReference type="PANTHER" id="PTHR43685">
    <property type="entry name" value="GLYCOSYLTRANSFERASE"/>
    <property type="match status" value="1"/>
</dbReference>
<sequence>MSQNQSVTIGITCFNARDTIGRAIASALAQDWPEIEVLIVDDASIDDSAAVVEAAIVAEPRARLIRLAANGGPSVARNALLAGARGDFIVFFDDDDESLPQRVRRQIEAIEEFEAQHGGLPVACYAGGSVFILMVIASSCRRLARETFVHMGRPWPIGCCFIIPSRAGTMARGRGQAC</sequence>
<protein>
    <submittedName>
        <fullName evidence="2">Glycosyltransferase</fullName>
    </submittedName>
</protein>
<dbReference type="PANTHER" id="PTHR43685:SF2">
    <property type="entry name" value="GLYCOSYLTRANSFERASE 2-LIKE DOMAIN-CONTAINING PROTEIN"/>
    <property type="match status" value="1"/>
</dbReference>
<accession>A0A6M1SN52</accession>
<dbReference type="Proteomes" id="UP000474802">
    <property type="component" value="Unassembled WGS sequence"/>
</dbReference>